<reference evidence="2 3" key="1">
    <citation type="journal article" date="2004" name="Science">
        <title>The genome of the diatom Thalassiosira pseudonana: ecology, evolution, and metabolism.</title>
        <authorList>
            <person name="Armbrust E.V."/>
            <person name="Berges J.A."/>
            <person name="Bowler C."/>
            <person name="Green B.R."/>
            <person name="Martinez D."/>
            <person name="Putnam N.H."/>
            <person name="Zhou S."/>
            <person name="Allen A.E."/>
            <person name="Apt K.E."/>
            <person name="Bechner M."/>
            <person name="Brzezinski M.A."/>
            <person name="Chaal B.K."/>
            <person name="Chiovitti A."/>
            <person name="Davis A.K."/>
            <person name="Demarest M.S."/>
            <person name="Detter J.C."/>
            <person name="Glavina T."/>
            <person name="Goodstein D."/>
            <person name="Hadi M.Z."/>
            <person name="Hellsten U."/>
            <person name="Hildebrand M."/>
            <person name="Jenkins B.D."/>
            <person name="Jurka J."/>
            <person name="Kapitonov V.V."/>
            <person name="Kroger N."/>
            <person name="Lau W.W."/>
            <person name="Lane T.W."/>
            <person name="Larimer F.W."/>
            <person name="Lippmeier J.C."/>
            <person name="Lucas S."/>
            <person name="Medina M."/>
            <person name="Montsant A."/>
            <person name="Obornik M."/>
            <person name="Parker M.S."/>
            <person name="Palenik B."/>
            <person name="Pazour G.J."/>
            <person name="Richardson P.M."/>
            <person name="Rynearson T.A."/>
            <person name="Saito M.A."/>
            <person name="Schwartz D.C."/>
            <person name="Thamatrakoln K."/>
            <person name="Valentin K."/>
            <person name="Vardi A."/>
            <person name="Wilkerson F.P."/>
            <person name="Rokhsar D.S."/>
        </authorList>
    </citation>
    <scope>NUCLEOTIDE SEQUENCE [LARGE SCALE GENOMIC DNA]</scope>
    <source>
        <strain evidence="2 3">CCMP1335</strain>
    </source>
</reference>
<feature type="compositionally biased region" description="Polar residues" evidence="1">
    <location>
        <begin position="134"/>
        <end position="143"/>
    </location>
</feature>
<dbReference type="InParanoid" id="B8C8F9"/>
<dbReference type="eggNOG" id="ENOG502SWH5">
    <property type="taxonomic scope" value="Eukaryota"/>
</dbReference>
<keyword evidence="3" id="KW-1185">Reference proteome</keyword>
<protein>
    <submittedName>
        <fullName evidence="2">Uncharacterized protein</fullName>
    </submittedName>
</protein>
<feature type="compositionally biased region" description="Low complexity" evidence="1">
    <location>
        <begin position="27"/>
        <end position="37"/>
    </location>
</feature>
<evidence type="ECO:0000256" key="1">
    <source>
        <dbReference type="SAM" id="MobiDB-lite"/>
    </source>
</evidence>
<gene>
    <name evidence="2" type="ORF">THAPSDRAFT_24029</name>
</gene>
<evidence type="ECO:0000313" key="2">
    <source>
        <dbReference type="EMBL" id="EED90282.1"/>
    </source>
</evidence>
<feature type="compositionally biased region" description="Polar residues" evidence="1">
    <location>
        <begin position="275"/>
        <end position="292"/>
    </location>
</feature>
<dbReference type="PaxDb" id="35128-Thaps24029"/>
<feature type="region of interest" description="Disordered" evidence="1">
    <location>
        <begin position="252"/>
        <end position="292"/>
    </location>
</feature>
<reference evidence="2 3" key="2">
    <citation type="journal article" date="2008" name="Nature">
        <title>The Phaeodactylum genome reveals the evolutionary history of diatom genomes.</title>
        <authorList>
            <person name="Bowler C."/>
            <person name="Allen A.E."/>
            <person name="Badger J.H."/>
            <person name="Grimwood J."/>
            <person name="Jabbari K."/>
            <person name="Kuo A."/>
            <person name="Maheswari U."/>
            <person name="Martens C."/>
            <person name="Maumus F."/>
            <person name="Otillar R.P."/>
            <person name="Rayko E."/>
            <person name="Salamov A."/>
            <person name="Vandepoele K."/>
            <person name="Beszteri B."/>
            <person name="Gruber A."/>
            <person name="Heijde M."/>
            <person name="Katinka M."/>
            <person name="Mock T."/>
            <person name="Valentin K."/>
            <person name="Verret F."/>
            <person name="Berges J.A."/>
            <person name="Brownlee C."/>
            <person name="Cadoret J.P."/>
            <person name="Chiovitti A."/>
            <person name="Choi C.J."/>
            <person name="Coesel S."/>
            <person name="De Martino A."/>
            <person name="Detter J.C."/>
            <person name="Durkin C."/>
            <person name="Falciatore A."/>
            <person name="Fournet J."/>
            <person name="Haruta M."/>
            <person name="Huysman M.J."/>
            <person name="Jenkins B.D."/>
            <person name="Jiroutova K."/>
            <person name="Jorgensen R.E."/>
            <person name="Joubert Y."/>
            <person name="Kaplan A."/>
            <person name="Kroger N."/>
            <person name="Kroth P.G."/>
            <person name="La Roche J."/>
            <person name="Lindquist E."/>
            <person name="Lommer M."/>
            <person name="Martin-Jezequel V."/>
            <person name="Lopez P.J."/>
            <person name="Lucas S."/>
            <person name="Mangogna M."/>
            <person name="McGinnis K."/>
            <person name="Medlin L.K."/>
            <person name="Montsant A."/>
            <person name="Oudot-Le Secq M.P."/>
            <person name="Napoli C."/>
            <person name="Obornik M."/>
            <person name="Parker M.S."/>
            <person name="Petit J.L."/>
            <person name="Porcel B.M."/>
            <person name="Poulsen N."/>
            <person name="Robison M."/>
            <person name="Rychlewski L."/>
            <person name="Rynearson T.A."/>
            <person name="Schmutz J."/>
            <person name="Shapiro H."/>
            <person name="Siaut M."/>
            <person name="Stanley M."/>
            <person name="Sussman M.R."/>
            <person name="Taylor A.R."/>
            <person name="Vardi A."/>
            <person name="von Dassow P."/>
            <person name="Vyverman W."/>
            <person name="Willis A."/>
            <person name="Wyrwicz L.S."/>
            <person name="Rokhsar D.S."/>
            <person name="Weissenbach J."/>
            <person name="Armbrust E.V."/>
            <person name="Green B.R."/>
            <person name="Van de Peer Y."/>
            <person name="Grigoriev I.V."/>
        </authorList>
    </citation>
    <scope>NUCLEOTIDE SEQUENCE [LARGE SCALE GENOMIC DNA]</scope>
    <source>
        <strain evidence="2 3">CCMP1335</strain>
    </source>
</reference>
<feature type="region of interest" description="Disordered" evidence="1">
    <location>
        <begin position="103"/>
        <end position="161"/>
    </location>
</feature>
<feature type="region of interest" description="Disordered" evidence="1">
    <location>
        <begin position="353"/>
        <end position="373"/>
    </location>
</feature>
<feature type="region of interest" description="Disordered" evidence="1">
    <location>
        <begin position="1"/>
        <end position="37"/>
    </location>
</feature>
<dbReference type="AlphaFoldDB" id="B8C8F9"/>
<accession>B8C8F9</accession>
<feature type="compositionally biased region" description="Basic and acidic residues" evidence="1">
    <location>
        <begin position="151"/>
        <end position="161"/>
    </location>
</feature>
<name>B8C8F9_THAPS</name>
<feature type="compositionally biased region" description="Polar residues" evidence="1">
    <location>
        <begin position="111"/>
        <end position="126"/>
    </location>
</feature>
<dbReference type="GeneID" id="7448095"/>
<dbReference type="HOGENOM" id="CLU_379266_0_0_1"/>
<sequence length="731" mass="80267">MKATQQGKKRGEREDISQRPQNKNSRGAGAPAAVHGVGANHQANPTNSWFRLWGASQFPSWPTFGFGYHHPPAHLQPHHAYGVYPSYQQPPPQIRHDHESNLSEYKKSSRANRINNKESAGTNSRSTLKKGTATKKSNFSSSRAKGGGNHKGMEKWGKDISGDTSRRLVATASVVRGPSFSAATGKEAAAETAGRVTVIKQDKQRMRTATAERAAFEKYSIPTKEVNTPTLHSNTQGQWHGTRVNDTIKIKTVLSDQEEPKQRAKNTKKRKSTDSSESAGLTDASSKTRSANAGVNGKVSINTVVLSTDADIEKVVKNTSEAVAIEIRSAYSSFGINNNKRCKISVDYTQANNTKDGSLAENSEGSPLMHEESNSKSFSCRCNDVATAQVESPCRTTQDVNTVVGVSSATAGDTPVRYNEASLSLSGAEQLVDTCDMKESPLDMDNVDTTTQKQSSTATSTSLNKVVRDCFEYDIDTKDNANKIATAVERFALEVFCPFLLASKHCMGNTSPKRDRIIISTLLAIQEMLILNADTFFSKAHPFKNDTVGSSRVQHSLSLVARVYAAAILRTSAKRMGEHLFAAFIRATRSYDSQGDDFQFALKHADVRARIQLPNGNKLGREESVLAKVSFNYARERHPLLCNDEINAKDNGVAVMRHGQSTISVPTPNKCVVFVMKNNRSAEGAKRVSVSNEFSSDDEEYYYREMKRYTEAMQVNKTLRAARSAYDRSGM</sequence>
<evidence type="ECO:0000313" key="3">
    <source>
        <dbReference type="Proteomes" id="UP000001449"/>
    </source>
</evidence>
<feature type="compositionally biased region" description="Polar residues" evidence="1">
    <location>
        <begin position="353"/>
        <end position="365"/>
    </location>
</feature>
<dbReference type="KEGG" id="tps:THAPSDRAFT_24029"/>
<dbReference type="Proteomes" id="UP000001449">
    <property type="component" value="Chromosome 9"/>
</dbReference>
<organism evidence="2 3">
    <name type="scientific">Thalassiosira pseudonana</name>
    <name type="common">Marine diatom</name>
    <name type="synonym">Cyclotella nana</name>
    <dbReference type="NCBI Taxonomy" id="35128"/>
    <lineage>
        <taxon>Eukaryota</taxon>
        <taxon>Sar</taxon>
        <taxon>Stramenopiles</taxon>
        <taxon>Ochrophyta</taxon>
        <taxon>Bacillariophyta</taxon>
        <taxon>Coscinodiscophyceae</taxon>
        <taxon>Thalassiosirophycidae</taxon>
        <taxon>Thalassiosirales</taxon>
        <taxon>Thalassiosiraceae</taxon>
        <taxon>Thalassiosira</taxon>
    </lineage>
</organism>
<proteinExistence type="predicted"/>
<dbReference type="EMBL" id="CM000645">
    <property type="protein sequence ID" value="EED90282.1"/>
    <property type="molecule type" value="Genomic_DNA"/>
</dbReference>
<dbReference type="RefSeq" id="XP_002292307.1">
    <property type="nucleotide sequence ID" value="XM_002292271.1"/>
</dbReference>